<dbReference type="CDD" id="cd17769">
    <property type="entry name" value="NP_TgUP-like"/>
    <property type="match status" value="1"/>
</dbReference>
<dbReference type="Gene3D" id="3.40.50.1580">
    <property type="entry name" value="Nucleoside phosphorylase domain"/>
    <property type="match status" value="1"/>
</dbReference>
<accession>A0A316ZBN9</accession>
<dbReference type="InterPro" id="IPR000845">
    <property type="entry name" value="Nucleoside_phosphorylase_d"/>
</dbReference>
<evidence type="ECO:0000313" key="3">
    <source>
        <dbReference type="Proteomes" id="UP000245946"/>
    </source>
</evidence>
<dbReference type="RefSeq" id="XP_025598621.1">
    <property type="nucleotide sequence ID" value="XM_025742398.1"/>
</dbReference>
<dbReference type="OrthoDB" id="416752at2759"/>
<protein>
    <submittedName>
        <fullName evidence="2">Purine and uridine phosphorylase</fullName>
    </submittedName>
</protein>
<dbReference type="PANTHER" id="PTHR43691">
    <property type="entry name" value="URIDINE PHOSPHORYLASE"/>
    <property type="match status" value="1"/>
</dbReference>
<feature type="domain" description="Nucleoside phosphorylase" evidence="1">
    <location>
        <begin position="31"/>
        <end position="247"/>
    </location>
</feature>
<name>A0A316ZBN9_9BASI</name>
<dbReference type="GO" id="GO:0006218">
    <property type="term" value="P:uridine catabolic process"/>
    <property type="evidence" value="ECO:0007669"/>
    <property type="project" value="TreeGrafter"/>
</dbReference>
<dbReference type="PANTHER" id="PTHR43691:SF14">
    <property type="entry name" value="URIDINE PHOSPHORYLASE"/>
    <property type="match status" value="1"/>
</dbReference>
<dbReference type="AlphaFoldDB" id="A0A316ZBN9"/>
<proteinExistence type="predicted"/>
<sequence length="311" mass="33380">MKETLLDANFPRDAEGRTYHVGTKPGEMANRIITVGDHARARRIAAHFDGGAPLWQRESGRKFLTLTGTYRGTPLTVISIGMGFSLVDFFVRETRAVVHGELIIVRLGSCGSLAAEAPIGSVVVPKTSVGITRNYDAFHSDAAADEEPYHITRPLDCDADVHDALLAALQSSRPAATGALFGGEQPSVVGQVVNASTDSFYSSQGRSGTFFDDRNSDLIDKVIGKGVQTFEMETFVINHLARANNVASADTSRRIRVGAAQMVFANRVTAGFITPSEVECLEGWAGRAVCEALVGLSIAAENLQPEGVWIR</sequence>
<dbReference type="SUPFAM" id="SSF53167">
    <property type="entry name" value="Purine and uridine phosphorylases"/>
    <property type="match status" value="1"/>
</dbReference>
<dbReference type="EMBL" id="KZ819292">
    <property type="protein sequence ID" value="PWN98342.1"/>
    <property type="molecule type" value="Genomic_DNA"/>
</dbReference>
<reference evidence="2 3" key="1">
    <citation type="journal article" date="2018" name="Mol. Biol. Evol.">
        <title>Broad Genomic Sampling Reveals a Smut Pathogenic Ancestry of the Fungal Clade Ustilaginomycotina.</title>
        <authorList>
            <person name="Kijpornyongpan T."/>
            <person name="Mondo S.J."/>
            <person name="Barry K."/>
            <person name="Sandor L."/>
            <person name="Lee J."/>
            <person name="Lipzen A."/>
            <person name="Pangilinan J."/>
            <person name="LaButti K."/>
            <person name="Hainaut M."/>
            <person name="Henrissat B."/>
            <person name="Grigoriev I.V."/>
            <person name="Spatafora J.W."/>
            <person name="Aime M.C."/>
        </authorList>
    </citation>
    <scope>NUCLEOTIDE SEQUENCE [LARGE SCALE GENOMIC DNA]</scope>
    <source>
        <strain evidence="2 3">MCA 4186</strain>
    </source>
</reference>
<dbReference type="GO" id="GO:0005829">
    <property type="term" value="C:cytosol"/>
    <property type="evidence" value="ECO:0007669"/>
    <property type="project" value="TreeGrafter"/>
</dbReference>
<evidence type="ECO:0000259" key="1">
    <source>
        <dbReference type="Pfam" id="PF01048"/>
    </source>
</evidence>
<keyword evidence="3" id="KW-1185">Reference proteome</keyword>
<dbReference type="STRING" id="58919.A0A316ZBN9"/>
<gene>
    <name evidence="2" type="ORF">FA09DRAFT_329937</name>
</gene>
<evidence type="ECO:0000313" key="2">
    <source>
        <dbReference type="EMBL" id="PWN98342.1"/>
    </source>
</evidence>
<dbReference type="GeneID" id="37269942"/>
<dbReference type="Pfam" id="PF01048">
    <property type="entry name" value="PNP_UDP_1"/>
    <property type="match status" value="1"/>
</dbReference>
<organism evidence="2 3">
    <name type="scientific">Tilletiopsis washingtonensis</name>
    <dbReference type="NCBI Taxonomy" id="58919"/>
    <lineage>
        <taxon>Eukaryota</taxon>
        <taxon>Fungi</taxon>
        <taxon>Dikarya</taxon>
        <taxon>Basidiomycota</taxon>
        <taxon>Ustilaginomycotina</taxon>
        <taxon>Exobasidiomycetes</taxon>
        <taxon>Entylomatales</taxon>
        <taxon>Entylomatales incertae sedis</taxon>
        <taxon>Tilletiopsis</taxon>
    </lineage>
</organism>
<dbReference type="InterPro" id="IPR035994">
    <property type="entry name" value="Nucleoside_phosphorylase_sf"/>
</dbReference>
<dbReference type="GO" id="GO:0004850">
    <property type="term" value="F:uridine phosphorylase activity"/>
    <property type="evidence" value="ECO:0007669"/>
    <property type="project" value="TreeGrafter"/>
</dbReference>
<dbReference type="Proteomes" id="UP000245946">
    <property type="component" value="Unassembled WGS sequence"/>
</dbReference>